<dbReference type="Gene3D" id="3.40.50.720">
    <property type="entry name" value="NAD(P)-binding Rossmann-like Domain"/>
    <property type="match status" value="1"/>
</dbReference>
<feature type="binding site" evidence="13">
    <location>
        <position position="197"/>
    </location>
    <ligand>
        <name>sn-glycerol 3-phosphate</name>
        <dbReference type="ChEBI" id="CHEBI:57597"/>
    </ligand>
</feature>
<dbReference type="PIRSF" id="PIRSF000114">
    <property type="entry name" value="Glycerol-3-P_dh"/>
    <property type="match status" value="1"/>
</dbReference>
<keyword evidence="6 13" id="KW-0443">Lipid metabolism</keyword>
<feature type="binding site" evidence="13">
    <location>
        <position position="142"/>
    </location>
    <ligand>
        <name>sn-glycerol 3-phosphate</name>
        <dbReference type="ChEBI" id="CHEBI:57597"/>
    </ligand>
</feature>
<keyword evidence="3 13" id="KW-0521">NADP</keyword>
<feature type="binding site" evidence="13">
    <location>
        <position position="17"/>
    </location>
    <ligand>
        <name>NADPH</name>
        <dbReference type="ChEBI" id="CHEBI:57783"/>
    </ligand>
</feature>
<dbReference type="Gene3D" id="1.10.1040.10">
    <property type="entry name" value="N-(1-d-carboxylethyl)-l-norvaline Dehydrogenase, domain 2"/>
    <property type="match status" value="1"/>
</dbReference>
<evidence type="ECO:0000259" key="18">
    <source>
        <dbReference type="Pfam" id="PF01210"/>
    </source>
</evidence>
<feature type="binding site" evidence="13">
    <location>
        <position position="111"/>
    </location>
    <ligand>
        <name>sn-glycerol 3-phosphate</name>
        <dbReference type="ChEBI" id="CHEBI:57597"/>
    </ligand>
</feature>
<dbReference type="GO" id="GO:0008654">
    <property type="term" value="P:phospholipid biosynthetic process"/>
    <property type="evidence" value="ECO:0007669"/>
    <property type="project" value="UniProtKB-KW"/>
</dbReference>
<dbReference type="GO" id="GO:0141152">
    <property type="term" value="F:glycerol-3-phosphate dehydrogenase (NAD+) activity"/>
    <property type="evidence" value="ECO:0007669"/>
    <property type="project" value="RHEA"/>
</dbReference>
<evidence type="ECO:0000256" key="17">
    <source>
        <dbReference type="RuleBase" id="RU000437"/>
    </source>
</evidence>
<evidence type="ECO:0000256" key="12">
    <source>
        <dbReference type="ARBA" id="ARBA00080511"/>
    </source>
</evidence>
<feature type="binding site" evidence="13">
    <location>
        <position position="111"/>
    </location>
    <ligand>
        <name>NADPH</name>
        <dbReference type="ChEBI" id="CHEBI:57783"/>
    </ligand>
</feature>
<dbReference type="GO" id="GO:0006650">
    <property type="term" value="P:glycerophospholipid metabolic process"/>
    <property type="evidence" value="ECO:0007669"/>
    <property type="project" value="UniProtKB-UniRule"/>
</dbReference>
<dbReference type="Pfam" id="PF07479">
    <property type="entry name" value="NAD_Gly3P_dh_C"/>
    <property type="match status" value="1"/>
</dbReference>
<dbReference type="AlphaFoldDB" id="A0A532V4K9"/>
<dbReference type="NCBIfam" id="NF000942">
    <property type="entry name" value="PRK00094.1-4"/>
    <property type="match status" value="1"/>
</dbReference>
<feature type="binding site" evidence="15">
    <location>
        <begin position="261"/>
        <end position="262"/>
    </location>
    <ligand>
        <name>substrate</name>
    </ligand>
</feature>
<keyword evidence="13" id="KW-0547">Nucleotide-binding</keyword>
<feature type="binding site" evidence="16">
    <location>
        <begin position="13"/>
        <end position="18"/>
    </location>
    <ligand>
        <name>NAD(+)</name>
        <dbReference type="ChEBI" id="CHEBI:57540"/>
    </ligand>
</feature>
<comment type="caution">
    <text evidence="20">The sequence shown here is derived from an EMBL/GenBank/DDBJ whole genome shotgun (WGS) entry which is preliminary data.</text>
</comment>
<evidence type="ECO:0000256" key="7">
    <source>
        <dbReference type="ARBA" id="ARBA00023209"/>
    </source>
</evidence>
<comment type="catalytic activity">
    <reaction evidence="9">
        <text>sn-glycerol 3-phosphate + NADP(+) = dihydroxyacetone phosphate + NADPH + H(+)</text>
        <dbReference type="Rhea" id="RHEA:11096"/>
        <dbReference type="ChEBI" id="CHEBI:15378"/>
        <dbReference type="ChEBI" id="CHEBI:57597"/>
        <dbReference type="ChEBI" id="CHEBI:57642"/>
        <dbReference type="ChEBI" id="CHEBI:57783"/>
        <dbReference type="ChEBI" id="CHEBI:58349"/>
        <dbReference type="EC" id="1.1.1.94"/>
    </reaction>
    <physiologicalReaction direction="right-to-left" evidence="9">
        <dbReference type="Rhea" id="RHEA:11098"/>
    </physiologicalReaction>
</comment>
<evidence type="ECO:0000313" key="20">
    <source>
        <dbReference type="EMBL" id="TKJ42143.1"/>
    </source>
</evidence>
<dbReference type="HAMAP" id="MF_00394">
    <property type="entry name" value="NAD_Glyc3P_dehydrog"/>
    <property type="match status" value="1"/>
</dbReference>
<dbReference type="GO" id="GO:0005829">
    <property type="term" value="C:cytosol"/>
    <property type="evidence" value="ECO:0007669"/>
    <property type="project" value="TreeGrafter"/>
</dbReference>
<dbReference type="EC" id="1.1.1.94" evidence="10 13"/>
<gene>
    <name evidence="13 20" type="primary">gpsA</name>
    <name evidence="20" type="ORF">CEE37_00255</name>
</gene>
<feature type="binding site" evidence="13">
    <location>
        <position position="144"/>
    </location>
    <ligand>
        <name>sn-glycerol 3-phosphate</name>
        <dbReference type="ChEBI" id="CHEBI:57597"/>
    </ligand>
</feature>
<feature type="binding site" evidence="16">
    <location>
        <position position="146"/>
    </location>
    <ligand>
        <name>NAD(+)</name>
        <dbReference type="ChEBI" id="CHEBI:57540"/>
    </ligand>
</feature>
<dbReference type="FunFam" id="1.10.1040.10:FF:000001">
    <property type="entry name" value="Glycerol-3-phosphate dehydrogenase [NAD(P)+]"/>
    <property type="match status" value="1"/>
</dbReference>
<evidence type="ECO:0000256" key="16">
    <source>
        <dbReference type="PIRSR" id="PIRSR000114-3"/>
    </source>
</evidence>
<keyword evidence="8 13" id="KW-1208">Phospholipid metabolism</keyword>
<dbReference type="InterPro" id="IPR006168">
    <property type="entry name" value="G3P_DH_NAD-dep"/>
</dbReference>
<dbReference type="Pfam" id="PF01210">
    <property type="entry name" value="NAD_Gly3P_dh_N"/>
    <property type="match status" value="1"/>
</dbReference>
<feature type="binding site" evidence="13">
    <location>
        <position position="146"/>
    </location>
    <ligand>
        <name>NADPH</name>
        <dbReference type="ChEBI" id="CHEBI:57783"/>
    </ligand>
</feature>
<evidence type="ECO:0000256" key="14">
    <source>
        <dbReference type="PIRSR" id="PIRSR000114-1"/>
    </source>
</evidence>
<dbReference type="InterPro" id="IPR008927">
    <property type="entry name" value="6-PGluconate_DH-like_C_sf"/>
</dbReference>
<feature type="binding site" evidence="15">
    <location>
        <position position="111"/>
    </location>
    <ligand>
        <name>substrate</name>
    </ligand>
</feature>
<keyword evidence="4 13" id="KW-0560">Oxidoreductase</keyword>
<proteinExistence type="inferred from homology"/>
<accession>A0A532V4K9</accession>
<evidence type="ECO:0000259" key="19">
    <source>
        <dbReference type="Pfam" id="PF07479"/>
    </source>
</evidence>
<feature type="binding site" evidence="16">
    <location>
        <position position="37"/>
    </location>
    <ligand>
        <name>NAD(+)</name>
        <dbReference type="ChEBI" id="CHEBI:57540"/>
    </ligand>
</feature>
<dbReference type="EMBL" id="NJBN01000001">
    <property type="protein sequence ID" value="TKJ42143.1"/>
    <property type="molecule type" value="Genomic_DNA"/>
</dbReference>
<comment type="function">
    <text evidence="13">Catalyzes the reduction of the glycolytic intermediate dihydroxyacetone phosphate (DHAP) to sn-glycerol 3-phosphate (G3P), the key precursor for phospholipid synthesis.</text>
</comment>
<feature type="binding site" evidence="13">
    <location>
        <position position="262"/>
    </location>
    <ligand>
        <name>sn-glycerol 3-phosphate</name>
        <dbReference type="ChEBI" id="CHEBI:57597"/>
    </ligand>
</feature>
<dbReference type="GO" id="GO:0005975">
    <property type="term" value="P:carbohydrate metabolic process"/>
    <property type="evidence" value="ECO:0007669"/>
    <property type="project" value="InterPro"/>
</dbReference>
<dbReference type="PROSITE" id="PS00957">
    <property type="entry name" value="NAD_G3PDH"/>
    <property type="match status" value="1"/>
</dbReference>
<evidence type="ECO:0000313" key="21">
    <source>
        <dbReference type="Proteomes" id="UP000319619"/>
    </source>
</evidence>
<feature type="domain" description="Glycerol-3-phosphate dehydrogenase NAD-dependent C-terminal" evidence="19">
    <location>
        <begin position="186"/>
        <end position="326"/>
    </location>
</feature>
<evidence type="ECO:0000256" key="10">
    <source>
        <dbReference type="ARBA" id="ARBA00066687"/>
    </source>
</evidence>
<protein>
    <recommendedName>
        <fullName evidence="11 13">Glycerol-3-phosphate dehydrogenase [NAD(P)+]</fullName>
        <ecNumber evidence="10 13">1.1.1.94</ecNumber>
    </recommendedName>
    <alternativeName>
        <fullName evidence="13">NAD(P)(+)-dependent glycerol-3-phosphate dehydrogenase</fullName>
    </alternativeName>
    <alternativeName>
        <fullName evidence="12 13">NAD(P)H-dependent dihydroxyacetone-phosphate reductase</fullName>
    </alternativeName>
</protein>
<feature type="binding site" evidence="13">
    <location>
        <position position="250"/>
    </location>
    <ligand>
        <name>sn-glycerol 3-phosphate</name>
        <dbReference type="ChEBI" id="CHEBI:57597"/>
    </ligand>
</feature>
<keyword evidence="5 13" id="KW-0520">NAD</keyword>
<dbReference type="Proteomes" id="UP000319619">
    <property type="component" value="Unassembled WGS sequence"/>
</dbReference>
<dbReference type="SUPFAM" id="SSF48179">
    <property type="entry name" value="6-phosphogluconate dehydrogenase C-terminal domain-like"/>
    <property type="match status" value="1"/>
</dbReference>
<sequence length="338" mass="36449">MPNNSNPSIAVLGAGSWGTTLALVLHGKGFPVRLWEFRKEAAIRLQQDKENREFLPGIPLPVSMSIHHDAVECLQGANVVLLAIPSQFVRSAMERMVDYFPTNALIVNAAKGIEEDTLKRSSEVVADLFPHVLPNQYAALSGPSHAEEVSRGIPTSVVAASPSLDTARTVQELFYTPSFRVYASQDLIGVELGAALKNVIAIGTGISDGLGFGDNTKGALLTRGLAEMTRLGVKLGGQPRTFAGLSGMGDLITTCMSSHSRNRYVGEQVGKGKTLEEVEAGMSMIAEGVCTTRSTYQLSRRENVPMPICEAAYTVLFEDKDPKQAVIDLMTRELKVED</sequence>
<evidence type="ECO:0000256" key="11">
    <source>
        <dbReference type="ARBA" id="ARBA00069372"/>
    </source>
</evidence>
<dbReference type="InterPro" id="IPR011128">
    <property type="entry name" value="G3P_DH_NAD-dep_N"/>
</dbReference>
<evidence type="ECO:0000256" key="2">
    <source>
        <dbReference type="ARBA" id="ARBA00022516"/>
    </source>
</evidence>
<dbReference type="FunFam" id="3.40.50.720:FF:000019">
    <property type="entry name" value="Glycerol-3-phosphate dehydrogenase [NAD(P)+]"/>
    <property type="match status" value="1"/>
</dbReference>
<organism evidence="20 21">
    <name type="scientific">candidate division LCP-89 bacterium B3_LCP</name>
    <dbReference type="NCBI Taxonomy" id="2012998"/>
    <lineage>
        <taxon>Bacteria</taxon>
        <taxon>Pseudomonadati</taxon>
        <taxon>Bacteria division LCP-89</taxon>
    </lineage>
</organism>
<feature type="binding site" evidence="13">
    <location>
        <position position="261"/>
    </location>
    <ligand>
        <name>sn-glycerol 3-phosphate</name>
        <dbReference type="ChEBI" id="CHEBI:57597"/>
    </ligand>
</feature>
<feature type="binding site" evidence="13">
    <location>
        <position position="261"/>
    </location>
    <ligand>
        <name>NADPH</name>
        <dbReference type="ChEBI" id="CHEBI:57783"/>
    </ligand>
</feature>
<dbReference type="GO" id="GO:0051287">
    <property type="term" value="F:NAD binding"/>
    <property type="evidence" value="ECO:0007669"/>
    <property type="project" value="InterPro"/>
</dbReference>
<dbReference type="UniPathway" id="UPA00940"/>
<dbReference type="InterPro" id="IPR013328">
    <property type="entry name" value="6PGD_dom2"/>
</dbReference>
<dbReference type="SUPFAM" id="SSF51735">
    <property type="entry name" value="NAD(P)-binding Rossmann-fold domains"/>
    <property type="match status" value="1"/>
</dbReference>
<evidence type="ECO:0000256" key="1">
    <source>
        <dbReference type="ARBA" id="ARBA00011009"/>
    </source>
</evidence>
<feature type="binding site" evidence="16">
    <location>
        <position position="88"/>
    </location>
    <ligand>
        <name>NAD(+)</name>
        <dbReference type="ChEBI" id="CHEBI:57540"/>
    </ligand>
</feature>
<comment type="caution">
    <text evidence="13">Lacks conserved residue(s) required for the propagation of feature annotation.</text>
</comment>
<comment type="pathway">
    <text evidence="13">Membrane lipid metabolism; glycerophospholipid metabolism.</text>
</comment>
<comment type="similarity">
    <text evidence="1 13 17">Belongs to the NAD-dependent glycerol-3-phosphate dehydrogenase family.</text>
</comment>
<dbReference type="PANTHER" id="PTHR11728:SF1">
    <property type="entry name" value="GLYCEROL-3-PHOSPHATE DEHYDROGENASE [NAD(+)] 2, CHLOROPLASTIC"/>
    <property type="match status" value="1"/>
</dbReference>
<comment type="subcellular location">
    <subcellularLocation>
        <location evidence="13">Cytoplasm</location>
    </subcellularLocation>
</comment>
<feature type="domain" description="Glycerol-3-phosphate dehydrogenase NAD-dependent N-terminal" evidence="18">
    <location>
        <begin position="8"/>
        <end position="164"/>
    </location>
</feature>
<evidence type="ECO:0000256" key="4">
    <source>
        <dbReference type="ARBA" id="ARBA00023002"/>
    </source>
</evidence>
<name>A0A532V4K9_UNCL8</name>
<feature type="binding site" evidence="13">
    <location>
        <position position="260"/>
    </location>
    <ligand>
        <name>sn-glycerol 3-phosphate</name>
        <dbReference type="ChEBI" id="CHEBI:57597"/>
    </ligand>
</feature>
<dbReference type="GO" id="GO:0141153">
    <property type="term" value="F:glycerol-3-phosphate dehydrogenase (NADP+) activity"/>
    <property type="evidence" value="ECO:0007669"/>
    <property type="project" value="RHEA"/>
</dbReference>
<dbReference type="GO" id="GO:0046167">
    <property type="term" value="P:glycerol-3-phosphate biosynthetic process"/>
    <property type="evidence" value="ECO:0007669"/>
    <property type="project" value="UniProtKB-UniRule"/>
</dbReference>
<feature type="active site" description="Proton acceptor" evidence="13 14">
    <location>
        <position position="197"/>
    </location>
</feature>
<keyword evidence="2 13" id="KW-0444">Lipid biosynthesis</keyword>
<evidence type="ECO:0000256" key="6">
    <source>
        <dbReference type="ARBA" id="ARBA00023098"/>
    </source>
</evidence>
<feature type="binding site" evidence="13">
    <location>
        <position position="16"/>
    </location>
    <ligand>
        <name>NADPH</name>
        <dbReference type="ChEBI" id="CHEBI:57783"/>
    </ligand>
</feature>
<dbReference type="InterPro" id="IPR006109">
    <property type="entry name" value="G3P_DH_NAD-dep_C"/>
</dbReference>
<evidence type="ECO:0000256" key="15">
    <source>
        <dbReference type="PIRSR" id="PIRSR000114-2"/>
    </source>
</evidence>
<evidence type="ECO:0000256" key="13">
    <source>
        <dbReference type="HAMAP-Rule" id="MF_00394"/>
    </source>
</evidence>
<feature type="binding site" evidence="13">
    <location>
        <position position="285"/>
    </location>
    <ligand>
        <name>NADPH</name>
        <dbReference type="ChEBI" id="CHEBI:57783"/>
    </ligand>
</feature>
<keyword evidence="7 13" id="KW-0594">Phospholipid biosynthesis</keyword>
<keyword evidence="13" id="KW-0963">Cytoplasm</keyword>
<dbReference type="GO" id="GO:0046168">
    <property type="term" value="P:glycerol-3-phosphate catabolic process"/>
    <property type="evidence" value="ECO:0007669"/>
    <property type="project" value="InterPro"/>
</dbReference>
<dbReference type="PANTHER" id="PTHR11728">
    <property type="entry name" value="GLYCEROL-3-PHOSPHATE DEHYDROGENASE"/>
    <property type="match status" value="1"/>
</dbReference>
<evidence type="ECO:0000256" key="5">
    <source>
        <dbReference type="ARBA" id="ARBA00023027"/>
    </source>
</evidence>
<comment type="catalytic activity">
    <reaction evidence="13">
        <text>sn-glycerol 3-phosphate + NAD(+) = dihydroxyacetone phosphate + NADH + H(+)</text>
        <dbReference type="Rhea" id="RHEA:11092"/>
        <dbReference type="ChEBI" id="CHEBI:15378"/>
        <dbReference type="ChEBI" id="CHEBI:57540"/>
        <dbReference type="ChEBI" id="CHEBI:57597"/>
        <dbReference type="ChEBI" id="CHEBI:57642"/>
        <dbReference type="ChEBI" id="CHEBI:57945"/>
        <dbReference type="EC" id="1.1.1.94"/>
    </reaction>
</comment>
<feature type="binding site" evidence="13">
    <location>
        <position position="287"/>
    </location>
    <ligand>
        <name>NADPH</name>
        <dbReference type="ChEBI" id="CHEBI:57783"/>
    </ligand>
</feature>
<dbReference type="NCBIfam" id="NF000940">
    <property type="entry name" value="PRK00094.1-2"/>
    <property type="match status" value="1"/>
</dbReference>
<evidence type="ECO:0000256" key="3">
    <source>
        <dbReference type="ARBA" id="ARBA00022857"/>
    </source>
</evidence>
<reference evidence="20 21" key="1">
    <citation type="submission" date="2017-06" db="EMBL/GenBank/DDBJ databases">
        <title>Novel microbial phyla capable of carbon fixation and sulfur reduction in deep-sea sediments.</title>
        <authorList>
            <person name="Huang J."/>
            <person name="Baker B."/>
            <person name="Wang Y."/>
        </authorList>
    </citation>
    <scope>NUCLEOTIDE SEQUENCE [LARGE SCALE GENOMIC DNA]</scope>
    <source>
        <strain evidence="20">B3_LCP</strain>
    </source>
</reference>
<evidence type="ECO:0000256" key="8">
    <source>
        <dbReference type="ARBA" id="ARBA00023264"/>
    </source>
</evidence>
<evidence type="ECO:0000256" key="9">
    <source>
        <dbReference type="ARBA" id="ARBA00052716"/>
    </source>
</evidence>
<feature type="binding site" evidence="16">
    <location>
        <position position="261"/>
    </location>
    <ligand>
        <name>NAD(+)</name>
        <dbReference type="ChEBI" id="CHEBI:57540"/>
    </ligand>
</feature>
<dbReference type="InterPro" id="IPR036291">
    <property type="entry name" value="NAD(P)-bd_dom_sf"/>
</dbReference>
<dbReference type="PRINTS" id="PR00077">
    <property type="entry name" value="GPDHDRGNASE"/>
</dbReference>
<feature type="binding site" evidence="13">
    <location>
        <position position="38"/>
    </location>
    <ligand>
        <name>NADPH</name>
        <dbReference type="ChEBI" id="CHEBI:57783"/>
    </ligand>
</feature>